<dbReference type="EMBL" id="VFML01000001">
    <property type="protein sequence ID" value="TQJ04258.1"/>
    <property type="molecule type" value="Genomic_DNA"/>
</dbReference>
<dbReference type="OrthoDB" id="5179393at2"/>
<dbReference type="InterPro" id="IPR040701">
    <property type="entry name" value="Bact_RF_family2"/>
</dbReference>
<evidence type="ECO:0008006" key="3">
    <source>
        <dbReference type="Google" id="ProtNLM"/>
    </source>
</evidence>
<comment type="caution">
    <text evidence="1">The sequence shown here is derived from an EMBL/GenBank/DDBJ whole genome shotgun (WGS) entry which is preliminary data.</text>
</comment>
<gene>
    <name evidence="1" type="ORF">FB471_4041</name>
</gene>
<dbReference type="Proteomes" id="UP000320876">
    <property type="component" value="Unassembled WGS sequence"/>
</dbReference>
<evidence type="ECO:0000313" key="1">
    <source>
        <dbReference type="EMBL" id="TQJ04258.1"/>
    </source>
</evidence>
<sequence length="368" mass="39458">MQTTRLRELIAAEGPYASVYFEDSHDTADAAKRLELTWRDLRERLAEQGASVPTLDALAEAVRQGTPPVGRSGRAMIAANGEVLLDRHLPTPPTGTVTRYSALPYLLPLVEYGEPAPVHIVAVVDSMGADLTAFAADGTVLSTETTQGSEHPVHAVTHAGEIRRHMEERVEETVKQNLRLVAEDINKLAQRVGAELVVLAGEVQGRSALHEELPEQTRRLAVEVSSGSRQDGVADSDLRKHVHELLEHARQERLDDAVRRFRAESGRDGGLSVQGLQATTTALREANVAMLLVDPAAQDSEATVAVGPGPEQVAPQQEELTAIGAETPVTGRADEALAVAAIATGAEIVHTGDRLELMDGFGAVLRHD</sequence>
<name>A0A542DME8_AMYCI</name>
<proteinExistence type="predicted"/>
<evidence type="ECO:0000313" key="2">
    <source>
        <dbReference type="Proteomes" id="UP000320876"/>
    </source>
</evidence>
<organism evidence="1 2">
    <name type="scientific">Amycolatopsis cihanbeyliensis</name>
    <dbReference type="NCBI Taxonomy" id="1128664"/>
    <lineage>
        <taxon>Bacteria</taxon>
        <taxon>Bacillati</taxon>
        <taxon>Actinomycetota</taxon>
        <taxon>Actinomycetes</taxon>
        <taxon>Pseudonocardiales</taxon>
        <taxon>Pseudonocardiaceae</taxon>
        <taxon>Amycolatopsis</taxon>
    </lineage>
</organism>
<reference evidence="1 2" key="1">
    <citation type="submission" date="2019-06" db="EMBL/GenBank/DDBJ databases">
        <title>Sequencing the genomes of 1000 actinobacteria strains.</title>
        <authorList>
            <person name="Klenk H.-P."/>
        </authorList>
    </citation>
    <scope>NUCLEOTIDE SEQUENCE [LARGE SCALE GENOMIC DNA]</scope>
    <source>
        <strain evidence="1 2">DSM 45679</strain>
    </source>
</reference>
<dbReference type="RefSeq" id="WP_141999956.1">
    <property type="nucleotide sequence ID" value="NZ_VFML01000001.1"/>
</dbReference>
<accession>A0A542DME8</accession>
<dbReference type="Pfam" id="PF18844">
    <property type="entry name" value="baeRF_family2"/>
    <property type="match status" value="1"/>
</dbReference>
<keyword evidence="2" id="KW-1185">Reference proteome</keyword>
<protein>
    <recommendedName>
        <fullName evidence="3">Peptide subunit release factor 1 (ERF1)</fullName>
    </recommendedName>
</protein>
<dbReference type="AlphaFoldDB" id="A0A542DME8"/>